<dbReference type="AlphaFoldDB" id="A0A5J6N0L2"/>
<organism evidence="8 9">
    <name type="scientific">Hypericibacter adhaerens</name>
    <dbReference type="NCBI Taxonomy" id="2602016"/>
    <lineage>
        <taxon>Bacteria</taxon>
        <taxon>Pseudomonadati</taxon>
        <taxon>Pseudomonadota</taxon>
        <taxon>Alphaproteobacteria</taxon>
        <taxon>Rhodospirillales</taxon>
        <taxon>Dongiaceae</taxon>
        <taxon>Hypericibacter</taxon>
    </lineage>
</organism>
<dbReference type="GO" id="GO:0009247">
    <property type="term" value="P:glycolipid biosynthetic process"/>
    <property type="evidence" value="ECO:0007669"/>
    <property type="project" value="UniProtKB-ARBA"/>
</dbReference>
<dbReference type="Proteomes" id="UP000325797">
    <property type="component" value="Chromosome"/>
</dbReference>
<name>A0A5J6N0L2_9PROT</name>
<evidence type="ECO:0000256" key="4">
    <source>
        <dbReference type="ARBA" id="ARBA00022679"/>
    </source>
</evidence>
<evidence type="ECO:0000259" key="7">
    <source>
        <dbReference type="Pfam" id="PF00535"/>
    </source>
</evidence>
<sequence>MTRLEPNRGKGAAVIHGFRQALQAGFTHALQVDADGQHDLDALPGMIDACRQHPEAVICGRPLYDRSIPLGRRIGHWITDFWVWIETLSFRIVASMCGFRIYPLAAVQRVIEREPVGQRMDFDTSILVRLFWRGAPPLLLPVKVIYPEGNSSNFKLVADNWRITRMHTRLVLAMMGRLPSILAHRPPRLTGPATHWSGLRERGALWGLRFTAAVCRLLGRRVCQAVLVPVVAYFYGIGAGREQRTGSRAFLARALGRPSGFRDGYRHFFSFATGALDIFAAWAGILPADTLEAADPEALRKMMQDPRGALMVVSHLGNADLARALLDDATRRRLTLLVHTRHAANYNRLLQEFRPEAGLNTFQVTEIGPDTAIELKDRVERGEWIVIAGDRTPVRVQGHVTGVPFMGAEAPFPEGPWILGSLLECPIYLMFCLRQGRRYRLIMEPFAERVILPRAERKAALRGYVARYAGRLEHHARAEPFQWFNFFDFWAR</sequence>
<evidence type="ECO:0000313" key="9">
    <source>
        <dbReference type="Proteomes" id="UP000325797"/>
    </source>
</evidence>
<dbReference type="CDD" id="cd04179">
    <property type="entry name" value="DPM_DPG-synthase_like"/>
    <property type="match status" value="1"/>
</dbReference>
<dbReference type="EMBL" id="CP042582">
    <property type="protein sequence ID" value="QEX22997.1"/>
    <property type="molecule type" value="Genomic_DNA"/>
</dbReference>
<evidence type="ECO:0000313" key="8">
    <source>
        <dbReference type="EMBL" id="QEX22997.1"/>
    </source>
</evidence>
<dbReference type="InterPro" id="IPR029044">
    <property type="entry name" value="Nucleotide-diphossugar_trans"/>
</dbReference>
<dbReference type="PANTHER" id="PTHR30606">
    <property type="entry name" value="LIPID A BIOSYNTHESIS LAUROYL ACYLTRANSFERASE"/>
    <property type="match status" value="1"/>
</dbReference>
<evidence type="ECO:0000256" key="3">
    <source>
        <dbReference type="ARBA" id="ARBA00022519"/>
    </source>
</evidence>
<keyword evidence="3" id="KW-0997">Cell inner membrane</keyword>
<dbReference type="GO" id="GO:0016746">
    <property type="term" value="F:acyltransferase activity"/>
    <property type="evidence" value="ECO:0007669"/>
    <property type="project" value="UniProtKB-KW"/>
</dbReference>
<dbReference type="KEGG" id="hadh:FRZ61_29310"/>
<dbReference type="PANTHER" id="PTHR30606:SF9">
    <property type="entry name" value="LIPID A BIOSYNTHESIS LAUROYLTRANSFERASE"/>
    <property type="match status" value="1"/>
</dbReference>
<gene>
    <name evidence="8" type="ORF">FRZ61_29310</name>
</gene>
<dbReference type="InterPro" id="IPR004960">
    <property type="entry name" value="LipA_acyltrans"/>
</dbReference>
<dbReference type="GO" id="GO:0005886">
    <property type="term" value="C:plasma membrane"/>
    <property type="evidence" value="ECO:0007669"/>
    <property type="project" value="UniProtKB-SubCell"/>
</dbReference>
<protein>
    <submittedName>
        <fullName evidence="8">Glycosyl transferase family 2</fullName>
    </submittedName>
</protein>
<proteinExistence type="predicted"/>
<evidence type="ECO:0000256" key="5">
    <source>
        <dbReference type="ARBA" id="ARBA00023136"/>
    </source>
</evidence>
<dbReference type="InterPro" id="IPR001173">
    <property type="entry name" value="Glyco_trans_2-like"/>
</dbReference>
<keyword evidence="4 8" id="KW-0808">Transferase</keyword>
<reference evidence="8 9" key="1">
    <citation type="submission" date="2019-08" db="EMBL/GenBank/DDBJ databases">
        <title>Hyperibacter terrae gen. nov., sp. nov. and Hyperibacter viscosus sp. nov., two new members in the family Rhodospirillaceae isolated from the rhizosphere of Hypericum perforatum.</title>
        <authorList>
            <person name="Noviana Z."/>
        </authorList>
    </citation>
    <scope>NUCLEOTIDE SEQUENCE [LARGE SCALE GENOMIC DNA]</scope>
    <source>
        <strain evidence="8 9">R5959</strain>
    </source>
</reference>
<dbReference type="Pfam" id="PF00535">
    <property type="entry name" value="Glycos_transf_2"/>
    <property type="match status" value="1"/>
</dbReference>
<dbReference type="Pfam" id="PF03279">
    <property type="entry name" value="Lip_A_acyltrans"/>
    <property type="match status" value="1"/>
</dbReference>
<keyword evidence="6" id="KW-0012">Acyltransferase</keyword>
<dbReference type="SUPFAM" id="SSF53448">
    <property type="entry name" value="Nucleotide-diphospho-sugar transferases"/>
    <property type="match status" value="1"/>
</dbReference>
<evidence type="ECO:0000256" key="1">
    <source>
        <dbReference type="ARBA" id="ARBA00004533"/>
    </source>
</evidence>
<comment type="subcellular location">
    <subcellularLocation>
        <location evidence="1">Cell inner membrane</location>
    </subcellularLocation>
</comment>
<dbReference type="CDD" id="cd07984">
    <property type="entry name" value="LPLAT_LABLAT-like"/>
    <property type="match status" value="1"/>
</dbReference>
<keyword evidence="9" id="KW-1185">Reference proteome</keyword>
<dbReference type="Gene3D" id="3.90.550.10">
    <property type="entry name" value="Spore Coat Polysaccharide Biosynthesis Protein SpsA, Chain A"/>
    <property type="match status" value="1"/>
</dbReference>
<accession>A0A5J6N0L2</accession>
<keyword evidence="2" id="KW-1003">Cell membrane</keyword>
<evidence type="ECO:0000256" key="6">
    <source>
        <dbReference type="ARBA" id="ARBA00023315"/>
    </source>
</evidence>
<evidence type="ECO:0000256" key="2">
    <source>
        <dbReference type="ARBA" id="ARBA00022475"/>
    </source>
</evidence>
<keyword evidence="5" id="KW-0472">Membrane</keyword>
<feature type="domain" description="Glycosyltransferase 2-like" evidence="7">
    <location>
        <begin position="3"/>
        <end position="71"/>
    </location>
</feature>